<reference evidence="1" key="1">
    <citation type="submission" date="2023-02" db="EMBL/GenBank/DDBJ databases">
        <title>Colletotrichum kahawae CIFC_Que2 genome sequencing and assembly.</title>
        <authorList>
            <person name="Baroncelli R."/>
        </authorList>
    </citation>
    <scope>NUCLEOTIDE SEQUENCE</scope>
    <source>
        <strain evidence="1">CIFC_Que2</strain>
    </source>
</reference>
<protein>
    <submittedName>
        <fullName evidence="1">Uncharacterized protein</fullName>
    </submittedName>
</protein>
<dbReference type="AlphaFoldDB" id="A0AAE0D9S5"/>
<name>A0AAE0D9S5_COLKA</name>
<comment type="caution">
    <text evidence="1">The sequence shown here is derived from an EMBL/GenBank/DDBJ whole genome shotgun (WGS) entry which is preliminary data.</text>
</comment>
<keyword evidence="2" id="KW-1185">Reference proteome</keyword>
<organism evidence="1 2">
    <name type="scientific">Colletotrichum kahawae</name>
    <name type="common">Coffee berry disease fungus</name>
    <dbReference type="NCBI Taxonomy" id="34407"/>
    <lineage>
        <taxon>Eukaryota</taxon>
        <taxon>Fungi</taxon>
        <taxon>Dikarya</taxon>
        <taxon>Ascomycota</taxon>
        <taxon>Pezizomycotina</taxon>
        <taxon>Sordariomycetes</taxon>
        <taxon>Hypocreomycetidae</taxon>
        <taxon>Glomerellales</taxon>
        <taxon>Glomerellaceae</taxon>
        <taxon>Colletotrichum</taxon>
        <taxon>Colletotrichum gloeosporioides species complex</taxon>
    </lineage>
</organism>
<gene>
    <name evidence="1" type="ORF">CKAH01_14317</name>
</gene>
<evidence type="ECO:0000313" key="1">
    <source>
        <dbReference type="EMBL" id="KAK2771395.1"/>
    </source>
</evidence>
<dbReference type="Proteomes" id="UP001281614">
    <property type="component" value="Unassembled WGS sequence"/>
</dbReference>
<proteinExistence type="predicted"/>
<sequence>MVNAFDDLARISTSKIPPQKVALPAYLRQDGSNMDLICDRKLLQIDLESFVDEEDGLGFVKNAMYRGDVPVSNAPNSFKALEPRQSAHNNFFAVTVSNQAAPVV</sequence>
<accession>A0AAE0D9S5</accession>
<dbReference type="EMBL" id="VYYT01000080">
    <property type="protein sequence ID" value="KAK2771395.1"/>
    <property type="molecule type" value="Genomic_DNA"/>
</dbReference>
<evidence type="ECO:0000313" key="2">
    <source>
        <dbReference type="Proteomes" id="UP001281614"/>
    </source>
</evidence>